<organism evidence="2 3">
    <name type="scientific">Byssochlamys spectabilis (strain No. 5 / NBRC 109023)</name>
    <name type="common">Paecilomyces variotii</name>
    <dbReference type="NCBI Taxonomy" id="1356009"/>
    <lineage>
        <taxon>Eukaryota</taxon>
        <taxon>Fungi</taxon>
        <taxon>Dikarya</taxon>
        <taxon>Ascomycota</taxon>
        <taxon>Pezizomycotina</taxon>
        <taxon>Eurotiomycetes</taxon>
        <taxon>Eurotiomycetidae</taxon>
        <taxon>Eurotiales</taxon>
        <taxon>Thermoascaceae</taxon>
        <taxon>Paecilomyces</taxon>
    </lineage>
</organism>
<accession>V5FA00</accession>
<dbReference type="EMBL" id="BAUL01000044">
    <property type="protein sequence ID" value="GAD93099.1"/>
    <property type="molecule type" value="Genomic_DNA"/>
</dbReference>
<dbReference type="PROSITE" id="PS50404">
    <property type="entry name" value="GST_NTER"/>
    <property type="match status" value="1"/>
</dbReference>
<dbReference type="InParanoid" id="V5FA00"/>
<dbReference type="HOGENOM" id="CLU_088985_0_0_1"/>
<evidence type="ECO:0000259" key="1">
    <source>
        <dbReference type="PROSITE" id="PS50404"/>
    </source>
</evidence>
<dbReference type="InterPro" id="IPR004045">
    <property type="entry name" value="Glutathione_S-Trfase_N"/>
</dbReference>
<dbReference type="SUPFAM" id="SSF52833">
    <property type="entry name" value="Thioredoxin-like"/>
    <property type="match status" value="1"/>
</dbReference>
<dbReference type="InterPro" id="IPR036249">
    <property type="entry name" value="Thioredoxin-like_sf"/>
</dbReference>
<dbReference type="AlphaFoldDB" id="V5FA00"/>
<name>V5FA00_BYSSN</name>
<dbReference type="OrthoDB" id="412788at2759"/>
<protein>
    <recommendedName>
        <fullName evidence="1">GST N-terminal domain-containing protein</fullName>
    </recommendedName>
</protein>
<dbReference type="Gene3D" id="3.40.30.10">
    <property type="entry name" value="Glutaredoxin"/>
    <property type="match status" value="1"/>
</dbReference>
<comment type="caution">
    <text evidence="2">The sequence shown here is derived from an EMBL/GenBank/DDBJ whole genome shotgun (WGS) entry which is preliminary data.</text>
</comment>
<proteinExistence type="predicted"/>
<gene>
    <name evidence="2" type="ORF">PVAR5_1700</name>
</gene>
<evidence type="ECO:0000313" key="2">
    <source>
        <dbReference type="EMBL" id="GAD93099.1"/>
    </source>
</evidence>
<feature type="domain" description="GST N-terminal" evidence="1">
    <location>
        <begin position="7"/>
        <end position="99"/>
    </location>
</feature>
<evidence type="ECO:0000313" key="3">
    <source>
        <dbReference type="Proteomes" id="UP000018001"/>
    </source>
</evidence>
<keyword evidence="3" id="KW-1185">Reference proteome</keyword>
<reference evidence="3" key="1">
    <citation type="journal article" date="2014" name="Genome Announc.">
        <title>Draft genome sequence of the formaldehyde-resistant fungus Byssochlamys spectabilis No. 5 (anamorph Paecilomyces variotii No. 5) (NBRC109023).</title>
        <authorList>
            <person name="Oka T."/>
            <person name="Ekino K."/>
            <person name="Fukuda K."/>
            <person name="Nomura Y."/>
        </authorList>
    </citation>
    <scope>NUCLEOTIDE SEQUENCE [LARGE SCALE GENOMIC DNA]</scope>
    <source>
        <strain evidence="3">No. 5 / NBRC 109023</strain>
    </source>
</reference>
<dbReference type="Proteomes" id="UP000018001">
    <property type="component" value="Unassembled WGS sequence"/>
</dbReference>
<sequence>MAELGNAEYTLYSSPFSLYSMMARHTVQLGPTTQDARPPKKVTLNFINHKKDENLKEDYLVKVNPKGQVPSMTGNILAQPLTDSISISLYLAEKHYPAMLPAEHAAVIRDLLERFHAISGLSFSRKNPTPEMMQYNPSPVEDILKRTDLSPEYRKALEAKLDLYVHCPSYVVEFATIAILSSVSLTDSGDHSHKNTNGVAFQPAIVAKARADLQAIFAEIIEQRRKSGASEGDWTFGKKAGPTVLDSHLLPLVLRCIEAGNGELVPQELQHWAEIKAKSPEWQKVMHGRPTTYHPSMGPVEDMKEMMTL</sequence>
<dbReference type="eggNOG" id="ENOG502SMRJ">
    <property type="taxonomic scope" value="Eukaryota"/>
</dbReference>